<dbReference type="GO" id="GO:0007200">
    <property type="term" value="P:phospholipase C-activating G protein-coupled receptor signaling pathway"/>
    <property type="evidence" value="ECO:0007669"/>
    <property type="project" value="InterPro"/>
</dbReference>
<gene>
    <name evidence="6" type="ORF">ASIM_LOCUS7233</name>
</gene>
<dbReference type="GO" id="GO:0005886">
    <property type="term" value="C:plasma membrane"/>
    <property type="evidence" value="ECO:0007669"/>
    <property type="project" value="TreeGrafter"/>
</dbReference>
<dbReference type="InterPro" id="IPR037607">
    <property type="entry name" value="DGK"/>
</dbReference>
<dbReference type="Gene3D" id="2.60.200.40">
    <property type="match status" value="1"/>
</dbReference>
<keyword evidence="3" id="KW-0418">Kinase</keyword>
<dbReference type="EMBL" id="UYRR01017124">
    <property type="protein sequence ID" value="VDK28782.1"/>
    <property type="molecule type" value="Genomic_DNA"/>
</dbReference>
<dbReference type="InterPro" id="IPR016064">
    <property type="entry name" value="NAD/diacylglycerol_kinase_sf"/>
</dbReference>
<organism evidence="6 7">
    <name type="scientific">Anisakis simplex</name>
    <name type="common">Herring worm</name>
    <dbReference type="NCBI Taxonomy" id="6269"/>
    <lineage>
        <taxon>Eukaryota</taxon>
        <taxon>Metazoa</taxon>
        <taxon>Ecdysozoa</taxon>
        <taxon>Nematoda</taxon>
        <taxon>Chromadorea</taxon>
        <taxon>Rhabditida</taxon>
        <taxon>Spirurina</taxon>
        <taxon>Ascaridomorpha</taxon>
        <taxon>Ascaridoidea</taxon>
        <taxon>Anisakidae</taxon>
        <taxon>Anisakis</taxon>
        <taxon>Anisakis simplex complex</taxon>
    </lineage>
</organism>
<proteinExistence type="predicted"/>
<evidence type="ECO:0000259" key="5">
    <source>
        <dbReference type="SMART" id="SM00045"/>
    </source>
</evidence>
<dbReference type="PANTHER" id="PTHR11255:SF48">
    <property type="entry name" value="DIACYLGLYCEROL KINASE 1"/>
    <property type="match status" value="1"/>
</dbReference>
<dbReference type="Proteomes" id="UP000267096">
    <property type="component" value="Unassembled WGS sequence"/>
</dbReference>
<dbReference type="SMART" id="SM00045">
    <property type="entry name" value="DAGKa"/>
    <property type="match status" value="1"/>
</dbReference>
<keyword evidence="1" id="KW-0808">Transferase</keyword>
<evidence type="ECO:0000313" key="7">
    <source>
        <dbReference type="Proteomes" id="UP000267096"/>
    </source>
</evidence>
<dbReference type="SUPFAM" id="SSF111331">
    <property type="entry name" value="NAD kinase/diacylglycerol kinase-like"/>
    <property type="match status" value="1"/>
</dbReference>
<evidence type="ECO:0000256" key="4">
    <source>
        <dbReference type="ARBA" id="ARBA00022840"/>
    </source>
</evidence>
<dbReference type="InterPro" id="IPR000756">
    <property type="entry name" value="Diacylglycerol_kin_accessory"/>
</dbReference>
<name>A0A3P6NWC5_ANISI</name>
<evidence type="ECO:0000313" key="6">
    <source>
        <dbReference type="EMBL" id="VDK28782.1"/>
    </source>
</evidence>
<evidence type="ECO:0000256" key="1">
    <source>
        <dbReference type="ARBA" id="ARBA00022679"/>
    </source>
</evidence>
<dbReference type="AlphaFoldDB" id="A0A3P6NWC5"/>
<protein>
    <recommendedName>
        <fullName evidence="5">Diacylglycerol kinase accessory domain-containing protein</fullName>
    </recommendedName>
</protein>
<keyword evidence="4" id="KW-0067">ATP-binding</keyword>
<sequence length="95" mass="10518">MRMVSSQQSMLPVFQDIGDHLIEVVGLDSAIQMGQIKAGVRGAARRLSQCAKIVIKTRKSLPMQIDGEPWMQPPCIIRIAHKNQVPMLVGKLAVR</sequence>
<evidence type="ECO:0000256" key="3">
    <source>
        <dbReference type="ARBA" id="ARBA00022777"/>
    </source>
</evidence>
<dbReference type="GO" id="GO:0004143">
    <property type="term" value="F:ATP-dependent diacylglycerol kinase activity"/>
    <property type="evidence" value="ECO:0007669"/>
    <property type="project" value="InterPro"/>
</dbReference>
<keyword evidence="2" id="KW-0547">Nucleotide-binding</keyword>
<dbReference type="Pfam" id="PF00609">
    <property type="entry name" value="DAGK_acc"/>
    <property type="match status" value="1"/>
</dbReference>
<evidence type="ECO:0000256" key="2">
    <source>
        <dbReference type="ARBA" id="ARBA00022741"/>
    </source>
</evidence>
<dbReference type="OrthoDB" id="242257at2759"/>
<feature type="domain" description="Diacylglycerol kinase accessory" evidence="5">
    <location>
        <begin position="3"/>
        <end position="69"/>
    </location>
</feature>
<dbReference type="GO" id="GO:0005524">
    <property type="term" value="F:ATP binding"/>
    <property type="evidence" value="ECO:0007669"/>
    <property type="project" value="UniProtKB-KW"/>
</dbReference>
<reference evidence="6 7" key="1">
    <citation type="submission" date="2018-11" db="EMBL/GenBank/DDBJ databases">
        <authorList>
            <consortium name="Pathogen Informatics"/>
        </authorList>
    </citation>
    <scope>NUCLEOTIDE SEQUENCE [LARGE SCALE GENOMIC DNA]</scope>
</reference>
<accession>A0A3P6NWC5</accession>
<keyword evidence="7" id="KW-1185">Reference proteome</keyword>
<dbReference type="PANTHER" id="PTHR11255">
    <property type="entry name" value="DIACYLGLYCEROL KINASE"/>
    <property type="match status" value="1"/>
</dbReference>